<keyword evidence="1" id="KW-1133">Transmembrane helix</keyword>
<dbReference type="PRINTS" id="PR00625">
    <property type="entry name" value="JDOMAIN"/>
</dbReference>
<keyword evidence="1" id="KW-0812">Transmembrane</keyword>
<protein>
    <submittedName>
        <fullName evidence="3">J domain-containing protein</fullName>
    </submittedName>
</protein>
<sequence length="178" mass="19548">MNRIEALNILGLDDDATAQDIRTAYKECAQILHPDRFAGNKKLQERATEQFKRLQDAYEFLRSGCGAKATGRTSSAARSVSYAEAQLAGLAAARTQLMAQRDTACDERRNAALVIAAGAIGAIVGRRIIWIAGIAGTLVIWGIVSLISACQSISTINDHLKEIDMQKRQLEEDWEEDR</sequence>
<keyword evidence="1" id="KW-0472">Membrane</keyword>
<dbReference type="PROSITE" id="PS50076">
    <property type="entry name" value="DNAJ_2"/>
    <property type="match status" value="1"/>
</dbReference>
<evidence type="ECO:0000313" key="4">
    <source>
        <dbReference type="Proteomes" id="UP000727506"/>
    </source>
</evidence>
<dbReference type="Pfam" id="PF00226">
    <property type="entry name" value="DnaJ"/>
    <property type="match status" value="1"/>
</dbReference>
<accession>A0A943US45</accession>
<feature type="transmembrane region" description="Helical" evidence="1">
    <location>
        <begin position="128"/>
        <end position="149"/>
    </location>
</feature>
<dbReference type="PANTHER" id="PTHR43948">
    <property type="entry name" value="DNAJ HOMOLOG SUBFAMILY B"/>
    <property type="match status" value="1"/>
</dbReference>
<name>A0A943US45_9ACTN</name>
<dbReference type="PANTHER" id="PTHR43948:SF10">
    <property type="entry name" value="MRJ, ISOFORM E"/>
    <property type="match status" value="1"/>
</dbReference>
<comment type="caution">
    <text evidence="3">The sequence shown here is derived from an EMBL/GenBank/DDBJ whole genome shotgun (WGS) entry which is preliminary data.</text>
</comment>
<dbReference type="Proteomes" id="UP000727506">
    <property type="component" value="Unassembled WGS sequence"/>
</dbReference>
<dbReference type="EMBL" id="JAGZSV010000017">
    <property type="protein sequence ID" value="MBS6940214.1"/>
    <property type="molecule type" value="Genomic_DNA"/>
</dbReference>
<reference evidence="3" key="1">
    <citation type="submission" date="2021-02" db="EMBL/GenBank/DDBJ databases">
        <title>Infant gut strain persistence is associated with maternal origin, phylogeny, and functional potential including surface adhesion and iron acquisition.</title>
        <authorList>
            <person name="Lou Y.C."/>
        </authorList>
    </citation>
    <scope>NUCLEOTIDE SEQUENCE</scope>
    <source>
        <strain evidence="3">L2_039_000G1_dasL2_039_000G1_concoct_11</strain>
    </source>
</reference>
<proteinExistence type="predicted"/>
<dbReference type="SUPFAM" id="SSF46565">
    <property type="entry name" value="Chaperone J-domain"/>
    <property type="match status" value="1"/>
</dbReference>
<dbReference type="InterPro" id="IPR001623">
    <property type="entry name" value="DnaJ_domain"/>
</dbReference>
<dbReference type="InterPro" id="IPR036869">
    <property type="entry name" value="J_dom_sf"/>
</dbReference>
<dbReference type="Gene3D" id="1.10.287.110">
    <property type="entry name" value="DnaJ domain"/>
    <property type="match status" value="1"/>
</dbReference>
<evidence type="ECO:0000259" key="2">
    <source>
        <dbReference type="PROSITE" id="PS50076"/>
    </source>
</evidence>
<dbReference type="AlphaFoldDB" id="A0A943US45"/>
<evidence type="ECO:0000256" key="1">
    <source>
        <dbReference type="SAM" id="Phobius"/>
    </source>
</evidence>
<evidence type="ECO:0000313" key="3">
    <source>
        <dbReference type="EMBL" id="MBS6940214.1"/>
    </source>
</evidence>
<feature type="domain" description="J" evidence="2">
    <location>
        <begin position="5"/>
        <end position="66"/>
    </location>
</feature>
<dbReference type="CDD" id="cd06257">
    <property type="entry name" value="DnaJ"/>
    <property type="match status" value="1"/>
</dbReference>
<dbReference type="SMART" id="SM00271">
    <property type="entry name" value="DnaJ"/>
    <property type="match status" value="1"/>
</dbReference>
<gene>
    <name evidence="3" type="ORF">KH142_01780</name>
</gene>
<organism evidence="3 4">
    <name type="scientific">Slackia piriformis</name>
    <dbReference type="NCBI Taxonomy" id="626934"/>
    <lineage>
        <taxon>Bacteria</taxon>
        <taxon>Bacillati</taxon>
        <taxon>Actinomycetota</taxon>
        <taxon>Coriobacteriia</taxon>
        <taxon>Eggerthellales</taxon>
        <taxon>Eggerthellaceae</taxon>
        <taxon>Slackia</taxon>
    </lineage>
</organism>